<feature type="compositionally biased region" description="Pro residues" evidence="1">
    <location>
        <begin position="18"/>
        <end position="28"/>
    </location>
</feature>
<dbReference type="AlphaFoldDB" id="A0A5C5GJM4"/>
<name>A0A5C5GJM4_9RHOB</name>
<feature type="chain" id="PRO_5023081110" description="Peptidase" evidence="2">
    <location>
        <begin position="22"/>
        <end position="62"/>
    </location>
</feature>
<proteinExistence type="predicted"/>
<keyword evidence="2" id="KW-0732">Signal</keyword>
<dbReference type="EMBL" id="VFFF01000001">
    <property type="protein sequence ID" value="TNY34039.1"/>
    <property type="molecule type" value="Genomic_DNA"/>
</dbReference>
<feature type="region of interest" description="Disordered" evidence="1">
    <location>
        <begin position="18"/>
        <end position="50"/>
    </location>
</feature>
<evidence type="ECO:0000313" key="3">
    <source>
        <dbReference type="EMBL" id="TNY34039.1"/>
    </source>
</evidence>
<evidence type="ECO:0000256" key="1">
    <source>
        <dbReference type="SAM" id="MobiDB-lite"/>
    </source>
</evidence>
<evidence type="ECO:0000313" key="4">
    <source>
        <dbReference type="Proteomes" id="UP000314011"/>
    </source>
</evidence>
<feature type="signal peptide" evidence="2">
    <location>
        <begin position="1"/>
        <end position="21"/>
    </location>
</feature>
<dbReference type="Proteomes" id="UP000314011">
    <property type="component" value="Unassembled WGS sequence"/>
</dbReference>
<accession>A0A5C5GJM4</accession>
<reference evidence="3 4" key="1">
    <citation type="submission" date="2019-06" db="EMBL/GenBank/DDBJ databases">
        <title>Genome of new Rhodobacteraceae sp. SM1903.</title>
        <authorList>
            <person name="Ren X."/>
        </authorList>
    </citation>
    <scope>NUCLEOTIDE SEQUENCE [LARGE SCALE GENOMIC DNA]</scope>
    <source>
        <strain evidence="3 4">SM1903</strain>
    </source>
</reference>
<dbReference type="RefSeq" id="WP_140195012.1">
    <property type="nucleotide sequence ID" value="NZ_VFFF01000001.1"/>
</dbReference>
<evidence type="ECO:0008006" key="5">
    <source>
        <dbReference type="Google" id="ProtNLM"/>
    </source>
</evidence>
<evidence type="ECO:0000256" key="2">
    <source>
        <dbReference type="SAM" id="SignalP"/>
    </source>
</evidence>
<keyword evidence="4" id="KW-1185">Reference proteome</keyword>
<organism evidence="3 4">
    <name type="scientific">Pelagovum pacificum</name>
    <dbReference type="NCBI Taxonomy" id="2588711"/>
    <lineage>
        <taxon>Bacteria</taxon>
        <taxon>Pseudomonadati</taxon>
        <taxon>Pseudomonadota</taxon>
        <taxon>Alphaproteobacteria</taxon>
        <taxon>Rhodobacterales</taxon>
        <taxon>Paracoccaceae</taxon>
        <taxon>Pelagovum</taxon>
    </lineage>
</organism>
<comment type="caution">
    <text evidence="3">The sequence shown here is derived from an EMBL/GenBank/DDBJ whole genome shotgun (WGS) entry which is preliminary data.</text>
</comment>
<dbReference type="PROSITE" id="PS51257">
    <property type="entry name" value="PROKAR_LIPOPROTEIN"/>
    <property type="match status" value="1"/>
</dbReference>
<protein>
    <recommendedName>
        <fullName evidence="5">Peptidase</fullName>
    </recommendedName>
</protein>
<gene>
    <name evidence="3" type="ORF">FHY64_12475</name>
</gene>
<sequence length="62" mass="6459">MKKVILLLPLLLAAACSPPRPGPPPGAFPMPAGTMEPPAPTRESCSRYTPDGGETIIEECLA</sequence>